<evidence type="ECO:0000313" key="2">
    <source>
        <dbReference type="Proteomes" id="UP000006867"/>
    </source>
</evidence>
<protein>
    <submittedName>
        <fullName evidence="1">Uncharacterized protein</fullName>
    </submittedName>
</protein>
<accession>A0ABN3ZK75</accession>
<reference evidence="1 2" key="1">
    <citation type="journal article" date="2011" name="Front. Microbiol.">
        <title>Genomic signatures of strain selection and enhancement in Bacillus atrophaeus var. globigii, a historical biowarfare simulant.</title>
        <authorList>
            <person name="Gibbons H.S."/>
            <person name="Broomall S.M."/>
            <person name="McNew L.A."/>
            <person name="Daligault H."/>
            <person name="Chapman C."/>
            <person name="Bruce D."/>
            <person name="Karavis M."/>
            <person name="Krepps M."/>
            <person name="McGregor P.A."/>
            <person name="Hong C."/>
            <person name="Park K.H."/>
            <person name="Akmal A."/>
            <person name="Feldman A."/>
            <person name="Lin J.S."/>
            <person name="Chang W.E."/>
            <person name="Higgs B.W."/>
            <person name="Demirev P."/>
            <person name="Lindquist J."/>
            <person name="Liem A."/>
            <person name="Fochler E."/>
            <person name="Read T.D."/>
            <person name="Tapia R."/>
            <person name="Johnson S."/>
            <person name="Bishop-Lilly K.A."/>
            <person name="Detter C."/>
            <person name="Han C."/>
            <person name="Sozhamannan S."/>
            <person name="Rosenzweig C.N."/>
            <person name="Skowronski E.W."/>
        </authorList>
    </citation>
    <scope>NUCLEOTIDE SEQUENCE [LARGE SCALE GENOMIC DNA]</scope>
    <source>
        <strain evidence="1 2">1942</strain>
    </source>
</reference>
<sequence>MVKFSASTLGDIEEVDDNHPIMKLIMENEYELVIFKKKDPELFERQNQTLIKLVKSVK</sequence>
<gene>
    <name evidence="1" type="ordered locus">BATR1942_17645</name>
</gene>
<dbReference type="Proteomes" id="UP000006867">
    <property type="component" value="Chromosome"/>
</dbReference>
<name>A0ABN3ZK75_BACA1</name>
<keyword evidence="2" id="KW-1185">Reference proteome</keyword>
<dbReference type="EMBL" id="CP002207">
    <property type="protein sequence ID" value="ADP34446.1"/>
    <property type="molecule type" value="Genomic_DNA"/>
</dbReference>
<organism evidence="1 2">
    <name type="scientific">Bacillus atrophaeus (strain 1942)</name>
    <dbReference type="NCBI Taxonomy" id="720555"/>
    <lineage>
        <taxon>Bacteria</taxon>
        <taxon>Bacillati</taxon>
        <taxon>Bacillota</taxon>
        <taxon>Bacilli</taxon>
        <taxon>Bacillales</taxon>
        <taxon>Bacillaceae</taxon>
        <taxon>Bacillus</taxon>
    </lineage>
</organism>
<proteinExistence type="predicted"/>
<evidence type="ECO:0000313" key="1">
    <source>
        <dbReference type="EMBL" id="ADP34446.1"/>
    </source>
</evidence>